<evidence type="ECO:0000313" key="2">
    <source>
        <dbReference type="EMBL" id="CCU81822.1"/>
    </source>
</evidence>
<evidence type="ECO:0000256" key="1">
    <source>
        <dbReference type="SAM" id="MobiDB-lite"/>
    </source>
</evidence>
<dbReference type="AlphaFoldDB" id="N1JHZ4"/>
<comment type="caution">
    <text evidence="2">The sequence shown here is derived from an EMBL/GenBank/DDBJ whole genome shotgun (WGS) entry which is preliminary data.</text>
</comment>
<accession>N1JHZ4</accession>
<keyword evidence="3" id="KW-1185">Reference proteome</keyword>
<dbReference type="eggNOG" id="ENOG502S27H">
    <property type="taxonomic scope" value="Eukaryota"/>
</dbReference>
<dbReference type="InParanoid" id="N1JHZ4"/>
<proteinExistence type="predicted"/>
<feature type="compositionally biased region" description="Polar residues" evidence="1">
    <location>
        <begin position="994"/>
        <end position="1010"/>
    </location>
</feature>
<feature type="region of interest" description="Disordered" evidence="1">
    <location>
        <begin position="918"/>
        <end position="961"/>
    </location>
</feature>
<reference evidence="2 3" key="1">
    <citation type="journal article" date="2010" name="Science">
        <title>Genome expansion and gene loss in powdery mildew fungi reveal tradeoffs in extreme parasitism.</title>
        <authorList>
            <person name="Spanu P.D."/>
            <person name="Abbott J.C."/>
            <person name="Amselem J."/>
            <person name="Burgis T.A."/>
            <person name="Soanes D.M."/>
            <person name="Stueber K."/>
            <person name="Ver Loren van Themaat E."/>
            <person name="Brown J.K.M."/>
            <person name="Butcher S.A."/>
            <person name="Gurr S.J."/>
            <person name="Lebrun M.-H."/>
            <person name="Ridout C.J."/>
            <person name="Schulze-Lefert P."/>
            <person name="Talbot N.J."/>
            <person name="Ahmadinejad N."/>
            <person name="Ametz C."/>
            <person name="Barton G.R."/>
            <person name="Benjdia M."/>
            <person name="Bidzinski P."/>
            <person name="Bindschedler L.V."/>
            <person name="Both M."/>
            <person name="Brewer M.T."/>
            <person name="Cadle-Davidson L."/>
            <person name="Cadle-Davidson M.M."/>
            <person name="Collemare J."/>
            <person name="Cramer R."/>
            <person name="Frenkel O."/>
            <person name="Godfrey D."/>
            <person name="Harriman J."/>
            <person name="Hoede C."/>
            <person name="King B.C."/>
            <person name="Klages S."/>
            <person name="Kleemann J."/>
            <person name="Knoll D."/>
            <person name="Koti P.S."/>
            <person name="Kreplak J."/>
            <person name="Lopez-Ruiz F.J."/>
            <person name="Lu X."/>
            <person name="Maekawa T."/>
            <person name="Mahanil S."/>
            <person name="Micali C."/>
            <person name="Milgroom M.G."/>
            <person name="Montana G."/>
            <person name="Noir S."/>
            <person name="O'Connell R.J."/>
            <person name="Oberhaensli S."/>
            <person name="Parlange F."/>
            <person name="Pedersen C."/>
            <person name="Quesneville H."/>
            <person name="Reinhardt R."/>
            <person name="Rott M."/>
            <person name="Sacristan S."/>
            <person name="Schmidt S.M."/>
            <person name="Schoen M."/>
            <person name="Skamnioti P."/>
            <person name="Sommer H."/>
            <person name="Stephens A."/>
            <person name="Takahara H."/>
            <person name="Thordal-Christensen H."/>
            <person name="Vigouroux M."/>
            <person name="Wessling R."/>
            <person name="Wicker T."/>
            <person name="Panstruga R."/>
        </authorList>
    </citation>
    <scope>NUCLEOTIDE SEQUENCE [LARGE SCALE GENOMIC DNA]</scope>
    <source>
        <strain evidence="2">DH14</strain>
    </source>
</reference>
<evidence type="ECO:0000313" key="3">
    <source>
        <dbReference type="Proteomes" id="UP000015441"/>
    </source>
</evidence>
<sequence>MEHKYFFHENHADEATPKRGLDISRHFTYLNEEAGRGWTASRCQRLLRIITSRIAILRKQTESCSSYIVTGKKSKEISYGSKASQDLLNKKDADWTKKKKKLRRTYGRSIKDTKQCTANSKIHLSTNTKKLQLPGEVTIPTPILTRARGELHIDVNVHPKLCNNKIEPVKKLDYTNSNKLESVKKVCRDEVVCSTNLLAGIRQSFSGTPNSTFNGIYNGLEGLLHATSPTVTQTQRKGTISLMETTLKSIPKYITQQQGKQNNAAHPKDNTVSIDHQIISHEVYNELESYGSHGNGWKWLRNVVRAHGVHIICEATREGLFRSEYCGVLISLCMKMEAIEEGQSILSSHVRSTTYSRPKSTYEVTSKPISLLLNLSQYTSHSSFTYRELSYLISEGILPIEWLATKEFGPIWIALFHSLAAESGTQHDAFKLFDNSLTLLLNYPARKESYRRTPIKEIGISCANSKLGDAVKNLFTSLLIYLLTAKILELNPDATLRKQDQTQAQDGFDNVISSLMGYLPYNSTDDEVNENYYLLLTSYLIICGNHDQPRLDEQIKNNISKFIAQPNRSSFMCERIAIFICHVARCCGRGTAGLGFDHLQLIHNRLQHFVSSSRDYDFLKDIALESALLFAQEVPGHQHIEYANNMNASHCSGPQNIEIFPTSVKIGAAEKKTNIFRWEEGIGEWVAKTPAVNNLKRNYLEMIDELHYRTPLRTPPRYSETLLNPRSRVIESIFQNSMPETMSKLNVQPSKFQIPAKLPSFQLSTKPVSWPKSPTVNQENQTLPHLSIGKGDVEIATCSYLSSITRPKNVLGNSPESFSYQNKVRFNVNEQLLFKERLFDTPCSSMIKKSLNSPTCLRNHSFQCMHGCLICLEKSLLQKTDEDDNLLRRPYKIFELNKNSIDDKFACTHQANEIKQNHLVQEEEDELSQPPVKFSSRAQVHFDPSHEINKKSIKPKSSAKLASRLKPRSNYNYKNQVSCKARHNTRTNFNINISKKGSTKQNSSKLQNNYGYDESEDELCN</sequence>
<dbReference type="EMBL" id="CAUH01005493">
    <property type="protein sequence ID" value="CCU81822.1"/>
    <property type="molecule type" value="Genomic_DNA"/>
</dbReference>
<name>N1JHZ4_BLUG1</name>
<protein>
    <submittedName>
        <fullName evidence="2">Uncharacterized protein</fullName>
    </submittedName>
</protein>
<dbReference type="HOGENOM" id="CLU_295947_0_0_1"/>
<dbReference type="Proteomes" id="UP000015441">
    <property type="component" value="Unassembled WGS sequence"/>
</dbReference>
<feature type="region of interest" description="Disordered" evidence="1">
    <location>
        <begin position="994"/>
        <end position="1021"/>
    </location>
</feature>
<dbReference type="OrthoDB" id="4159838at2759"/>
<organism evidence="2 3">
    <name type="scientific">Blumeria graminis f. sp. hordei (strain DH14)</name>
    <name type="common">Barley powdery mildew</name>
    <name type="synonym">Oidium monilioides f. sp. hordei</name>
    <dbReference type="NCBI Taxonomy" id="546991"/>
    <lineage>
        <taxon>Eukaryota</taxon>
        <taxon>Fungi</taxon>
        <taxon>Dikarya</taxon>
        <taxon>Ascomycota</taxon>
        <taxon>Pezizomycotina</taxon>
        <taxon>Leotiomycetes</taxon>
        <taxon>Erysiphales</taxon>
        <taxon>Erysiphaceae</taxon>
        <taxon>Blumeria</taxon>
        <taxon>Blumeria hordei</taxon>
    </lineage>
</organism>
<gene>
    <name evidence="2" type="ORF">BGHDH14_bgh06400</name>
</gene>